<gene>
    <name evidence="1" type="ORF">AsFPU1_1427</name>
</gene>
<dbReference type="AlphaFoldDB" id="A0A401IFN3"/>
<organism evidence="1 2">
    <name type="scientific">Aphanothece sacrum FPU1</name>
    <dbReference type="NCBI Taxonomy" id="1920663"/>
    <lineage>
        <taxon>Bacteria</taxon>
        <taxon>Bacillati</taxon>
        <taxon>Cyanobacteriota</taxon>
        <taxon>Cyanophyceae</taxon>
        <taxon>Oscillatoriophycideae</taxon>
        <taxon>Chroococcales</taxon>
        <taxon>Aphanothecaceae</taxon>
        <taxon>Aphanothece</taxon>
    </lineage>
</organism>
<reference evidence="2" key="1">
    <citation type="submission" date="2017-05" db="EMBL/GenBank/DDBJ databases">
        <title>Physiological properties and genetic analysis related to exopolysaccharide production of fresh-water unicellular cyanobacterium Aphanothece sacrum, Suizenji Nori, that has been cultured as a food source in Japan.</title>
        <authorList>
            <person name="Kanesaki Y."/>
            <person name="Yoshikawa S."/>
            <person name="Ohki K."/>
        </authorList>
    </citation>
    <scope>NUCLEOTIDE SEQUENCE [LARGE SCALE GENOMIC DNA]</scope>
    <source>
        <strain evidence="2">FPU1</strain>
    </source>
</reference>
<dbReference type="SUPFAM" id="SSF55166">
    <property type="entry name" value="Hedgehog/DD-peptidase"/>
    <property type="match status" value="1"/>
</dbReference>
<evidence type="ECO:0000313" key="1">
    <source>
        <dbReference type="EMBL" id="GBF80026.1"/>
    </source>
</evidence>
<accession>A0A401IFN3</accession>
<keyword evidence="2" id="KW-1185">Reference proteome</keyword>
<evidence type="ECO:0000313" key="2">
    <source>
        <dbReference type="Proteomes" id="UP000287247"/>
    </source>
</evidence>
<comment type="caution">
    <text evidence="1">The sequence shown here is derived from an EMBL/GenBank/DDBJ whole genome shotgun (WGS) entry which is preliminary data.</text>
</comment>
<dbReference type="EMBL" id="BDQK01000005">
    <property type="protein sequence ID" value="GBF80026.1"/>
    <property type="molecule type" value="Genomic_DNA"/>
</dbReference>
<dbReference type="Proteomes" id="UP000287247">
    <property type="component" value="Unassembled WGS sequence"/>
</dbReference>
<proteinExistence type="predicted"/>
<dbReference type="OrthoDB" id="450621at2"/>
<name>A0A401IFN3_APHSA</name>
<protein>
    <submittedName>
        <fullName evidence="1">Peptidase</fullName>
    </submittedName>
</protein>
<dbReference type="InterPro" id="IPR009045">
    <property type="entry name" value="Zn_M74/Hedgehog-like"/>
</dbReference>
<sequence length="185" mass="21741">MNQIFLGKYLTLQDFCTCNQTYHKYADKIDPFPKDKDTIRALEQLNNIIIDPIIDYFSMERFKLTYGFCSPDLKRYLNQKDPVTGIKNGRIDPSRDQHMSHEVNSKGNYYCNRLGAACDFLIINFNSDELVDWILNNKLPFDSLYFYGKDRPIHISYGPQNKRDIWTFTPTGQPTKKGISHWLHN</sequence>